<name>A0A075KJJ5_9CAUD</name>
<dbReference type="InterPro" id="IPR008767">
    <property type="entry name" value="Phage_SPP1_head-tail_adaptor"/>
</dbReference>
<proteinExistence type="predicted"/>
<accession>A0A075KJJ5</accession>
<dbReference type="RefSeq" id="YP_009098718.1">
    <property type="nucleotide sequence ID" value="NC_025421.1"/>
</dbReference>
<dbReference type="Gene3D" id="2.40.10.270">
    <property type="entry name" value="Bacteriophage SPP1 head-tail adaptor protein"/>
    <property type="match status" value="1"/>
</dbReference>
<protein>
    <submittedName>
        <fullName evidence="1">Putative head-tail adaptor</fullName>
    </submittedName>
</protein>
<dbReference type="GeneID" id="22110005"/>
<keyword evidence="2" id="KW-1185">Reference proteome</keyword>
<dbReference type="OrthoDB" id="14984at10239"/>
<dbReference type="InterPro" id="IPR038666">
    <property type="entry name" value="SSP1_head-tail_sf"/>
</dbReference>
<sequence>MINAGKYNKRISIYQVVKGVDDDGFPNEQEELVLSPWASVKTTKGFTLVVNNSDFEKATTNFTIRYSKAVEDAYYNSSASNRDMTIRYGNKVYTVQYLNNVNEDDTEIEMQAKAVIK</sequence>
<evidence type="ECO:0000313" key="1">
    <source>
        <dbReference type="EMBL" id="AIF54434.1"/>
    </source>
</evidence>
<dbReference type="Pfam" id="PF05521">
    <property type="entry name" value="Phage_HCP"/>
    <property type="match status" value="1"/>
</dbReference>
<evidence type="ECO:0000313" key="2">
    <source>
        <dbReference type="Proteomes" id="UP000028563"/>
    </source>
</evidence>
<organism evidence="1 2">
    <name type="scientific">Lactobacillus phage Ld3</name>
    <dbReference type="NCBI Taxonomy" id="1500735"/>
    <lineage>
        <taxon>Viruses</taxon>
        <taxon>Duplodnaviria</taxon>
        <taxon>Heunggongvirae</taxon>
        <taxon>Uroviricota</taxon>
        <taxon>Caudoviricetes</taxon>
        <taxon>Cequinquevirus</taxon>
        <taxon>Cequinquevirus Ld3</taxon>
    </lineage>
</organism>
<gene>
    <name evidence="1" type="ORF">LDB3_009</name>
</gene>
<dbReference type="Proteomes" id="UP000028563">
    <property type="component" value="Segment"/>
</dbReference>
<dbReference type="EMBL" id="KJ564038">
    <property type="protein sequence ID" value="AIF54434.1"/>
    <property type="molecule type" value="Genomic_DNA"/>
</dbReference>
<dbReference type="KEGG" id="vg:22110005"/>
<reference evidence="1 2" key="1">
    <citation type="journal article" date="2014" name="Appl. Environ. Microbiol.">
        <title>Molecular Characterization of Three Lactobacillus delbrueckii subsp. bulgaricus Phages.</title>
        <authorList>
            <person name="Casey E."/>
            <person name="Mahony J."/>
            <person name="O'Connell-Motherway M."/>
            <person name="Bottacini F."/>
            <person name="Cornelissen A."/>
            <person name="Neve H."/>
            <person name="Heller K.J."/>
            <person name="Noben J.P."/>
            <person name="Dal Bello F."/>
            <person name="van Sinderen D."/>
        </authorList>
    </citation>
    <scope>NUCLEOTIDE SEQUENCE [LARGE SCALE GENOMIC DNA]</scope>
</reference>